<evidence type="ECO:0000313" key="4">
    <source>
        <dbReference type="Proteomes" id="UP001321760"/>
    </source>
</evidence>
<dbReference type="GO" id="GO:0008237">
    <property type="term" value="F:metallopeptidase activity"/>
    <property type="evidence" value="ECO:0007669"/>
    <property type="project" value="InterPro"/>
</dbReference>
<comment type="caution">
    <text evidence="3">The sequence shown here is derived from an EMBL/GenBank/DDBJ whole genome shotgun (WGS) entry which is preliminary data.</text>
</comment>
<gene>
    <name evidence="3" type="ORF">QBC34DRAFT_410414</name>
</gene>
<keyword evidence="1" id="KW-0732">Signal</keyword>
<feature type="signal peptide" evidence="1">
    <location>
        <begin position="1"/>
        <end position="18"/>
    </location>
</feature>
<accession>A0AAV9GE26</accession>
<dbReference type="EMBL" id="MU865952">
    <property type="protein sequence ID" value="KAK4447079.1"/>
    <property type="molecule type" value="Genomic_DNA"/>
</dbReference>
<name>A0AAV9GE26_9PEZI</name>
<keyword evidence="4" id="KW-1185">Reference proteome</keyword>
<evidence type="ECO:0000259" key="2">
    <source>
        <dbReference type="SMART" id="SM00235"/>
    </source>
</evidence>
<organism evidence="3 4">
    <name type="scientific">Podospora aff. communis PSN243</name>
    <dbReference type="NCBI Taxonomy" id="3040156"/>
    <lineage>
        <taxon>Eukaryota</taxon>
        <taxon>Fungi</taxon>
        <taxon>Dikarya</taxon>
        <taxon>Ascomycota</taxon>
        <taxon>Pezizomycotina</taxon>
        <taxon>Sordariomycetes</taxon>
        <taxon>Sordariomycetidae</taxon>
        <taxon>Sordariales</taxon>
        <taxon>Podosporaceae</taxon>
        <taxon>Podospora</taxon>
    </lineage>
</organism>
<dbReference type="Proteomes" id="UP001321760">
    <property type="component" value="Unassembled WGS sequence"/>
</dbReference>
<evidence type="ECO:0000256" key="1">
    <source>
        <dbReference type="SAM" id="SignalP"/>
    </source>
</evidence>
<dbReference type="InterPro" id="IPR006026">
    <property type="entry name" value="Peptidase_Metallo"/>
</dbReference>
<dbReference type="SMART" id="SM00235">
    <property type="entry name" value="ZnMc"/>
    <property type="match status" value="1"/>
</dbReference>
<reference evidence="3" key="1">
    <citation type="journal article" date="2023" name="Mol. Phylogenet. Evol.">
        <title>Genome-scale phylogeny and comparative genomics of the fungal order Sordariales.</title>
        <authorList>
            <person name="Hensen N."/>
            <person name="Bonometti L."/>
            <person name="Westerberg I."/>
            <person name="Brannstrom I.O."/>
            <person name="Guillou S."/>
            <person name="Cros-Aarteil S."/>
            <person name="Calhoun S."/>
            <person name="Haridas S."/>
            <person name="Kuo A."/>
            <person name="Mondo S."/>
            <person name="Pangilinan J."/>
            <person name="Riley R."/>
            <person name="LaButti K."/>
            <person name="Andreopoulos B."/>
            <person name="Lipzen A."/>
            <person name="Chen C."/>
            <person name="Yan M."/>
            <person name="Daum C."/>
            <person name="Ng V."/>
            <person name="Clum A."/>
            <person name="Steindorff A."/>
            <person name="Ohm R.A."/>
            <person name="Martin F."/>
            <person name="Silar P."/>
            <person name="Natvig D.O."/>
            <person name="Lalanne C."/>
            <person name="Gautier V."/>
            <person name="Ament-Velasquez S.L."/>
            <person name="Kruys A."/>
            <person name="Hutchinson M.I."/>
            <person name="Powell A.J."/>
            <person name="Barry K."/>
            <person name="Miller A.N."/>
            <person name="Grigoriev I.V."/>
            <person name="Debuchy R."/>
            <person name="Gladieux P."/>
            <person name="Hiltunen Thoren M."/>
            <person name="Johannesson H."/>
        </authorList>
    </citation>
    <scope>NUCLEOTIDE SEQUENCE</scope>
    <source>
        <strain evidence="3">PSN243</strain>
    </source>
</reference>
<dbReference type="Gene3D" id="3.40.390.10">
    <property type="entry name" value="Collagenase (Catalytic Domain)"/>
    <property type="match status" value="1"/>
</dbReference>
<feature type="domain" description="Peptidase metallopeptidase" evidence="2">
    <location>
        <begin position="66"/>
        <end position="232"/>
    </location>
</feature>
<dbReference type="GO" id="GO:0006508">
    <property type="term" value="P:proteolysis"/>
    <property type="evidence" value="ECO:0007669"/>
    <property type="project" value="InterPro"/>
</dbReference>
<sequence>MLRSLFIVSTSFLWSVHGCLDAGAQIEFPEGFYRARNDSSTLGKRWAAIVPGVDGPGLVSVTSNSNGERWPQSTIPVCINPNAPTVRADAELAIKEGITVWHHAGVDPNVWNVLILSVEECERHGVVPGTRRKNFLWVERVAGNGSPHATLGNVRGGSYLRYQPKSYWTDIPGSPLAQDYNFRLSMAHELGHVFGLVHEHQRPDAWGPHHAGSASDEGVFEFHCNRLRDYQECLTDASENLPFGENYIQNLVNNQLCRFLSESTRNSCQGTTQVTHPDDHFLMARNYLPYPGGASYIQTSAMRSLDLTSVMIYSSMAGAAGDEPVYTIRRESEYYDAAGTGGPDHPNQVRPGIPSIRGSFINFPTNADVFAADFMSPNPAIDDEDRMPFFNGHSPFLSLWDDAMQRRLFPGESECTIQ</sequence>
<dbReference type="SUPFAM" id="SSF55486">
    <property type="entry name" value="Metalloproteases ('zincins'), catalytic domain"/>
    <property type="match status" value="1"/>
</dbReference>
<protein>
    <recommendedName>
        <fullName evidence="2">Peptidase metallopeptidase domain-containing protein</fullName>
    </recommendedName>
</protein>
<proteinExistence type="predicted"/>
<reference evidence="3" key="2">
    <citation type="submission" date="2023-05" db="EMBL/GenBank/DDBJ databases">
        <authorList>
            <consortium name="Lawrence Berkeley National Laboratory"/>
            <person name="Steindorff A."/>
            <person name="Hensen N."/>
            <person name="Bonometti L."/>
            <person name="Westerberg I."/>
            <person name="Brannstrom I.O."/>
            <person name="Guillou S."/>
            <person name="Cros-Aarteil S."/>
            <person name="Calhoun S."/>
            <person name="Haridas S."/>
            <person name="Kuo A."/>
            <person name="Mondo S."/>
            <person name="Pangilinan J."/>
            <person name="Riley R."/>
            <person name="Labutti K."/>
            <person name="Andreopoulos B."/>
            <person name="Lipzen A."/>
            <person name="Chen C."/>
            <person name="Yanf M."/>
            <person name="Daum C."/>
            <person name="Ng V."/>
            <person name="Clum A."/>
            <person name="Ohm R."/>
            <person name="Martin F."/>
            <person name="Silar P."/>
            <person name="Natvig D."/>
            <person name="Lalanne C."/>
            <person name="Gautier V."/>
            <person name="Ament-Velasquez S.L."/>
            <person name="Kruys A."/>
            <person name="Hutchinson M.I."/>
            <person name="Powell A.J."/>
            <person name="Barry K."/>
            <person name="Miller A.N."/>
            <person name="Grigoriev I.V."/>
            <person name="Debuchy R."/>
            <person name="Gladieux P."/>
            <person name="Thoren M.H."/>
            <person name="Johannesson H."/>
        </authorList>
    </citation>
    <scope>NUCLEOTIDE SEQUENCE</scope>
    <source>
        <strain evidence="3">PSN243</strain>
    </source>
</reference>
<dbReference type="AlphaFoldDB" id="A0AAV9GE26"/>
<dbReference type="GO" id="GO:0008270">
    <property type="term" value="F:zinc ion binding"/>
    <property type="evidence" value="ECO:0007669"/>
    <property type="project" value="InterPro"/>
</dbReference>
<dbReference type="InterPro" id="IPR024079">
    <property type="entry name" value="MetalloPept_cat_dom_sf"/>
</dbReference>
<evidence type="ECO:0000313" key="3">
    <source>
        <dbReference type="EMBL" id="KAK4447079.1"/>
    </source>
</evidence>
<feature type="chain" id="PRO_5043642378" description="Peptidase metallopeptidase domain-containing protein" evidence="1">
    <location>
        <begin position="19"/>
        <end position="418"/>
    </location>
</feature>